<evidence type="ECO:0000313" key="8">
    <source>
        <dbReference type="Proteomes" id="UP000244978"/>
    </source>
</evidence>
<feature type="domain" description="HpcH/HpaI aldolase/citrate lyase" evidence="6">
    <location>
        <begin position="9"/>
        <end position="210"/>
    </location>
</feature>
<protein>
    <submittedName>
        <fullName evidence="7">CoA ester lyase</fullName>
    </submittedName>
</protein>
<dbReference type="PANTHER" id="PTHR32308:SF10">
    <property type="entry name" value="CITRATE LYASE SUBUNIT BETA"/>
    <property type="match status" value="1"/>
</dbReference>
<organism evidence="7 8">
    <name type="scientific">Homoserinimonas hongtaonis</name>
    <dbReference type="NCBI Taxonomy" id="2079791"/>
    <lineage>
        <taxon>Bacteria</taxon>
        <taxon>Bacillati</taxon>
        <taxon>Actinomycetota</taxon>
        <taxon>Actinomycetes</taxon>
        <taxon>Micrococcales</taxon>
        <taxon>Microbacteriaceae</taxon>
        <taxon>Homoserinimonas</taxon>
    </lineage>
</organism>
<dbReference type="Gene3D" id="3.20.20.60">
    <property type="entry name" value="Phosphoenolpyruvate-binding domains"/>
    <property type="match status" value="1"/>
</dbReference>
<dbReference type="GO" id="GO:0006107">
    <property type="term" value="P:oxaloacetate metabolic process"/>
    <property type="evidence" value="ECO:0007669"/>
    <property type="project" value="TreeGrafter"/>
</dbReference>
<evidence type="ECO:0000313" key="7">
    <source>
        <dbReference type="EMBL" id="PWB96948.1"/>
    </source>
</evidence>
<keyword evidence="7" id="KW-0456">Lyase</keyword>
<reference evidence="8" key="1">
    <citation type="submission" date="2018-04" db="EMBL/GenBank/DDBJ databases">
        <authorList>
            <person name="Liu S."/>
            <person name="Wang Z."/>
            <person name="Li J."/>
        </authorList>
    </citation>
    <scope>NUCLEOTIDE SEQUENCE [LARGE SCALE GENOMIC DNA]</scope>
    <source>
        <strain evidence="8">S1194</strain>
    </source>
</reference>
<comment type="caution">
    <text evidence="7">The sequence shown here is derived from an EMBL/GenBank/DDBJ whole genome shotgun (WGS) entry which is preliminary data.</text>
</comment>
<dbReference type="Proteomes" id="UP000244978">
    <property type="component" value="Unassembled WGS sequence"/>
</dbReference>
<dbReference type="PANTHER" id="PTHR32308">
    <property type="entry name" value="LYASE BETA SUBUNIT, PUTATIVE (AFU_ORTHOLOGUE AFUA_4G13030)-RELATED"/>
    <property type="match status" value="1"/>
</dbReference>
<dbReference type="AlphaFoldDB" id="A0A2U1SZC2"/>
<feature type="binding site" evidence="4">
    <location>
        <position position="111"/>
    </location>
    <ligand>
        <name>substrate</name>
    </ligand>
</feature>
<keyword evidence="3 5" id="KW-0460">Magnesium</keyword>
<feature type="binding site" evidence="4">
    <location>
        <position position="63"/>
    </location>
    <ligand>
        <name>substrate</name>
    </ligand>
</feature>
<comment type="cofactor">
    <cofactor evidence="1">
        <name>Mg(2+)</name>
        <dbReference type="ChEBI" id="CHEBI:18420"/>
    </cofactor>
</comment>
<feature type="binding site" evidence="5">
    <location>
        <position position="111"/>
    </location>
    <ligand>
        <name>Mg(2+)</name>
        <dbReference type="ChEBI" id="CHEBI:18420"/>
    </ligand>
</feature>
<accession>A0A2U1SZC2</accession>
<dbReference type="RefSeq" id="WP_108996970.1">
    <property type="nucleotide sequence ID" value="NZ_QEEX01000001.1"/>
</dbReference>
<gene>
    <name evidence="7" type="ORF">DF220_03185</name>
</gene>
<sequence length="268" mass="28431">MTFTMGPAILFCPADRPERFAKAADRADAVILDLEDAVGAENKAAAREAVIASSLDPERTILRLNGTRSPEFEADLETLARSGYSTVMVPKVTSPEELADLAAYRVVALIESAEGVLNASYIAALPQVVGLFWGAEDLTVSLGGTSSRGHDGRYRNVIDHARSSILLAARAHGKAAIDAINVDFTSLGILQAEAEDAAQSGFSATACIHPAQVETIRSAYRPDAAQADWARRVVEGSLANKGAFTLDGTMIDEPVIRHAEALLRRASA</sequence>
<evidence type="ECO:0000256" key="4">
    <source>
        <dbReference type="PIRSR" id="PIRSR015582-1"/>
    </source>
</evidence>
<evidence type="ECO:0000256" key="3">
    <source>
        <dbReference type="ARBA" id="ARBA00022842"/>
    </source>
</evidence>
<proteinExistence type="predicted"/>
<dbReference type="SUPFAM" id="SSF51621">
    <property type="entry name" value="Phosphoenolpyruvate/pyruvate domain"/>
    <property type="match status" value="1"/>
</dbReference>
<dbReference type="InterPro" id="IPR015813">
    <property type="entry name" value="Pyrv/PenolPyrv_kinase-like_dom"/>
</dbReference>
<dbReference type="GO" id="GO:0000287">
    <property type="term" value="F:magnesium ion binding"/>
    <property type="evidence" value="ECO:0007669"/>
    <property type="project" value="TreeGrafter"/>
</dbReference>
<keyword evidence="2 5" id="KW-0479">Metal-binding</keyword>
<evidence type="ECO:0000259" key="6">
    <source>
        <dbReference type="Pfam" id="PF03328"/>
    </source>
</evidence>
<dbReference type="InterPro" id="IPR005000">
    <property type="entry name" value="Aldolase/citrate-lyase_domain"/>
</dbReference>
<dbReference type="Pfam" id="PF03328">
    <property type="entry name" value="HpcH_HpaI"/>
    <property type="match status" value="1"/>
</dbReference>
<feature type="binding site" evidence="5">
    <location>
        <position position="137"/>
    </location>
    <ligand>
        <name>Mg(2+)</name>
        <dbReference type="ChEBI" id="CHEBI:18420"/>
    </ligand>
</feature>
<evidence type="ECO:0000256" key="1">
    <source>
        <dbReference type="ARBA" id="ARBA00001946"/>
    </source>
</evidence>
<dbReference type="GO" id="GO:0016829">
    <property type="term" value="F:lyase activity"/>
    <property type="evidence" value="ECO:0007669"/>
    <property type="project" value="UniProtKB-KW"/>
</dbReference>
<name>A0A2U1SZC2_9MICO</name>
<evidence type="ECO:0000256" key="5">
    <source>
        <dbReference type="PIRSR" id="PIRSR015582-2"/>
    </source>
</evidence>
<dbReference type="InterPro" id="IPR040442">
    <property type="entry name" value="Pyrv_kinase-like_dom_sf"/>
</dbReference>
<dbReference type="InterPro" id="IPR011206">
    <property type="entry name" value="Citrate_lyase_beta/mcl1/mcl2"/>
</dbReference>
<dbReference type="PIRSF" id="PIRSF015582">
    <property type="entry name" value="Cit_lyase_B"/>
    <property type="match status" value="1"/>
</dbReference>
<dbReference type="EMBL" id="QEEX01000001">
    <property type="protein sequence ID" value="PWB96948.1"/>
    <property type="molecule type" value="Genomic_DNA"/>
</dbReference>
<evidence type="ECO:0000256" key="2">
    <source>
        <dbReference type="ARBA" id="ARBA00022723"/>
    </source>
</evidence>
<keyword evidence="8" id="KW-1185">Reference proteome</keyword>